<dbReference type="Proteomes" id="UP000823927">
    <property type="component" value="Unassembled WGS sequence"/>
</dbReference>
<sequence length="136" mass="14363">MAEKETKFTTTVESLFKGMDSFISAKTVVGDVVHVNDTIIVPLVDVSFGVAAGAWEKTDKNSAGGGMGGKLKPSAVLVISNGVTKMIPVNQPQDAVSKIIDLIPDVVNKFTSDKGKADMDPEVKKAVDDIIDGEEI</sequence>
<dbReference type="Pfam" id="PF09579">
    <property type="entry name" value="Spore_YtfJ"/>
    <property type="match status" value="1"/>
</dbReference>
<gene>
    <name evidence="1" type="ORF">IAB46_11325</name>
</gene>
<protein>
    <submittedName>
        <fullName evidence="1">GerW family sporulation protein</fullName>
    </submittedName>
</protein>
<dbReference type="PANTHER" id="PTHR39162:SF1">
    <property type="entry name" value="SPORULATION PROTEIN YTFJ"/>
    <property type="match status" value="1"/>
</dbReference>
<dbReference type="AlphaFoldDB" id="A0A9D1JRE7"/>
<dbReference type="EMBL" id="DVIT01000044">
    <property type="protein sequence ID" value="HIS48118.1"/>
    <property type="molecule type" value="Genomic_DNA"/>
</dbReference>
<dbReference type="PANTHER" id="PTHR39162">
    <property type="entry name" value="GLL3345 PROTEIN"/>
    <property type="match status" value="1"/>
</dbReference>
<dbReference type="InterPro" id="IPR014229">
    <property type="entry name" value="Spore_YtfJ"/>
</dbReference>
<reference evidence="1" key="1">
    <citation type="submission" date="2020-10" db="EMBL/GenBank/DDBJ databases">
        <authorList>
            <person name="Gilroy R."/>
        </authorList>
    </citation>
    <scope>NUCLEOTIDE SEQUENCE</scope>
    <source>
        <strain evidence="1">CHK178-757</strain>
    </source>
</reference>
<proteinExistence type="predicted"/>
<evidence type="ECO:0000313" key="2">
    <source>
        <dbReference type="Proteomes" id="UP000823927"/>
    </source>
</evidence>
<organism evidence="1 2">
    <name type="scientific">Candidatus Scybalocola faecigallinarum</name>
    <dbReference type="NCBI Taxonomy" id="2840941"/>
    <lineage>
        <taxon>Bacteria</taxon>
        <taxon>Bacillati</taxon>
        <taxon>Bacillota</taxon>
        <taxon>Clostridia</taxon>
        <taxon>Lachnospirales</taxon>
        <taxon>Lachnospiraceae</taxon>
        <taxon>Lachnospiraceae incertae sedis</taxon>
        <taxon>Candidatus Scybalocola (ex Gilroy et al. 2021)</taxon>
    </lineage>
</organism>
<accession>A0A9D1JRE7</accession>
<name>A0A9D1JRE7_9FIRM</name>
<comment type="caution">
    <text evidence="1">The sequence shown here is derived from an EMBL/GenBank/DDBJ whole genome shotgun (WGS) entry which is preliminary data.</text>
</comment>
<evidence type="ECO:0000313" key="1">
    <source>
        <dbReference type="EMBL" id="HIS48118.1"/>
    </source>
</evidence>
<reference evidence="1" key="2">
    <citation type="journal article" date="2021" name="PeerJ">
        <title>Extensive microbial diversity within the chicken gut microbiome revealed by metagenomics and culture.</title>
        <authorList>
            <person name="Gilroy R."/>
            <person name="Ravi A."/>
            <person name="Getino M."/>
            <person name="Pursley I."/>
            <person name="Horton D.L."/>
            <person name="Alikhan N.F."/>
            <person name="Baker D."/>
            <person name="Gharbi K."/>
            <person name="Hall N."/>
            <person name="Watson M."/>
            <person name="Adriaenssens E.M."/>
            <person name="Foster-Nyarko E."/>
            <person name="Jarju S."/>
            <person name="Secka A."/>
            <person name="Antonio M."/>
            <person name="Oren A."/>
            <person name="Chaudhuri R.R."/>
            <person name="La Ragione R."/>
            <person name="Hildebrand F."/>
            <person name="Pallen M.J."/>
        </authorList>
    </citation>
    <scope>NUCLEOTIDE SEQUENCE</scope>
    <source>
        <strain evidence="1">CHK178-757</strain>
    </source>
</reference>